<evidence type="ECO:0000256" key="5">
    <source>
        <dbReference type="PROSITE-ProRule" id="PRU00560"/>
    </source>
</evidence>
<evidence type="ECO:0000256" key="3">
    <source>
        <dbReference type="ARBA" id="ARBA00022806"/>
    </source>
</evidence>
<dbReference type="InterPro" id="IPR014016">
    <property type="entry name" value="UvrD-like_ATP-bd"/>
</dbReference>
<dbReference type="AlphaFoldDB" id="A0AAJ5D6R5"/>
<evidence type="ECO:0000256" key="2">
    <source>
        <dbReference type="ARBA" id="ARBA00022801"/>
    </source>
</evidence>
<dbReference type="RefSeq" id="WP_082062906.1">
    <property type="nucleotide sequence ID" value="NZ_BAAAEC010000011.1"/>
</dbReference>
<reference evidence="7 8" key="1">
    <citation type="submission" date="2018-06" db="EMBL/GenBank/DDBJ databases">
        <authorList>
            <consortium name="Pathogen Informatics"/>
            <person name="Doyle S."/>
        </authorList>
    </citation>
    <scope>NUCLEOTIDE SEQUENCE [LARGE SCALE GENOMIC DNA]</scope>
    <source>
        <strain evidence="7 8">NCTC10894</strain>
    </source>
</reference>
<gene>
    <name evidence="7" type="ORF">NCTC10894_03193</name>
</gene>
<evidence type="ECO:0000256" key="4">
    <source>
        <dbReference type="ARBA" id="ARBA00022840"/>
    </source>
</evidence>
<dbReference type="GO" id="GO:0003678">
    <property type="term" value="F:DNA helicase activity"/>
    <property type="evidence" value="ECO:0007669"/>
    <property type="project" value="InterPro"/>
</dbReference>
<dbReference type="Gene3D" id="3.40.50.300">
    <property type="entry name" value="P-loop containing nucleotide triphosphate hydrolases"/>
    <property type="match status" value="2"/>
</dbReference>
<protein>
    <submittedName>
        <fullName evidence="7">UvrD/REP helicase</fullName>
    </submittedName>
</protein>
<comment type="caution">
    <text evidence="7">The sequence shown here is derived from an EMBL/GenBank/DDBJ whole genome shotgun (WGS) entry which is preliminary data.</text>
</comment>
<keyword evidence="4 5" id="KW-0067">ATP-binding</keyword>
<keyword evidence="2 5" id="KW-0378">Hydrolase</keyword>
<dbReference type="InterPro" id="IPR000212">
    <property type="entry name" value="DNA_helicase_UvrD/REP"/>
</dbReference>
<organism evidence="7 8">
    <name type="scientific">Ralstonia mannitolilytica</name>
    <dbReference type="NCBI Taxonomy" id="105219"/>
    <lineage>
        <taxon>Bacteria</taxon>
        <taxon>Pseudomonadati</taxon>
        <taxon>Pseudomonadota</taxon>
        <taxon>Betaproteobacteria</taxon>
        <taxon>Burkholderiales</taxon>
        <taxon>Burkholderiaceae</taxon>
        <taxon>Ralstonia</taxon>
    </lineage>
</organism>
<dbReference type="GO" id="GO:0016787">
    <property type="term" value="F:hydrolase activity"/>
    <property type="evidence" value="ECO:0007669"/>
    <property type="project" value="UniProtKB-UniRule"/>
</dbReference>
<evidence type="ECO:0000259" key="6">
    <source>
        <dbReference type="PROSITE" id="PS51198"/>
    </source>
</evidence>
<evidence type="ECO:0000313" key="7">
    <source>
        <dbReference type="EMBL" id="SUE35180.1"/>
    </source>
</evidence>
<dbReference type="SUPFAM" id="SSF52540">
    <property type="entry name" value="P-loop containing nucleoside triphosphate hydrolases"/>
    <property type="match status" value="1"/>
</dbReference>
<dbReference type="EMBL" id="UGVE01000002">
    <property type="protein sequence ID" value="SUE35180.1"/>
    <property type="molecule type" value="Genomic_DNA"/>
</dbReference>
<evidence type="ECO:0000313" key="8">
    <source>
        <dbReference type="Proteomes" id="UP000255008"/>
    </source>
</evidence>
<dbReference type="PROSITE" id="PS51198">
    <property type="entry name" value="UVRD_HELICASE_ATP_BIND"/>
    <property type="match status" value="1"/>
</dbReference>
<name>A0AAJ5D6R5_9RALS</name>
<dbReference type="InterPro" id="IPR027417">
    <property type="entry name" value="P-loop_NTPase"/>
</dbReference>
<accession>A0AAJ5D6R5</accession>
<dbReference type="GO" id="GO:0003677">
    <property type="term" value="F:DNA binding"/>
    <property type="evidence" value="ECO:0007669"/>
    <property type="project" value="InterPro"/>
</dbReference>
<evidence type="ECO:0000256" key="1">
    <source>
        <dbReference type="ARBA" id="ARBA00022741"/>
    </source>
</evidence>
<feature type="domain" description="UvrD-like helicase ATP-binding" evidence="6">
    <location>
        <begin position="234"/>
        <end position="574"/>
    </location>
</feature>
<dbReference type="Pfam" id="PF00580">
    <property type="entry name" value="UvrD-helicase"/>
    <property type="match status" value="1"/>
</dbReference>
<dbReference type="PANTHER" id="PTHR11070">
    <property type="entry name" value="UVRD / RECB / PCRA DNA HELICASE FAMILY MEMBER"/>
    <property type="match status" value="1"/>
</dbReference>
<feature type="binding site" evidence="5">
    <location>
        <begin position="255"/>
        <end position="262"/>
    </location>
    <ligand>
        <name>ATP</name>
        <dbReference type="ChEBI" id="CHEBI:30616"/>
    </ligand>
</feature>
<sequence length="771" mass="86273">MKFLYVDQLAAKELISERTLQSAEFETGALLVEFLRSTVKTIALGPQVIGIRQGEGCYVISQHGQKSNFIVFDYEEAPLLISRDGNSVLLVLQKTLRFAIKLWDKLKPSSHERILSNNKAVVFPYPIGMQTELRVVIERNPDEKRRSKREDGSALLVYKFSDAEGDGVSEVPRLTNFRKASEGREDAYKGAIEQLSQVQRINQPGSKALAVTELESSVLHNPVQQAGVQSWLSFLTNKQKAFVERNLDVPHRIEGPAGTGKTLCLVLKCLHALEAKAKEQQEHKTLFIAHSEATKRAIENLFAMNDLFGFSDTERSPFGRLQTLKISTLQELCAELLHQDISESELVDRDAYESKQIQTLYAREAVEYAMAKEFPSHEPFLSEGFKQFLRESDGWVIADMLQHEISVQIKGRADQDLTKYQKLQRLKVGLPVENSGDKAFAFIMYEHYQKELVSAGQFDTDDVVLSAISQISTPIWKRRRQREGYDSIYIDETHLFNLNELSVFHRLTRNENMQPIAYSVDRSQALGDRGWTDESFDLAFDPDANAGEIAPTQIKSVFRCSPDIVNLAFSVTSSGATLFTNFHNPLTAAVSAFTQEEERKCERPILLQYSSDSTMYAGAFSRAETIAKEMSAAKADVVIIAFGDEIFGELQKRARELNKPVELVKSRGDIEAVNRARVSGRYVLTAPEFVGGLEFGGAILVGIDNGRVPPRGISSYEDSQNFLSYASHQRVYVALTRARFRVEILGTKARGVSPLLNSAIASDLLAVGEGL</sequence>
<dbReference type="Proteomes" id="UP000255008">
    <property type="component" value="Unassembled WGS sequence"/>
</dbReference>
<keyword evidence="1 5" id="KW-0547">Nucleotide-binding</keyword>
<dbReference type="GO" id="GO:0005524">
    <property type="term" value="F:ATP binding"/>
    <property type="evidence" value="ECO:0007669"/>
    <property type="project" value="UniProtKB-UniRule"/>
</dbReference>
<proteinExistence type="predicted"/>
<keyword evidence="3 5" id="KW-0347">Helicase</keyword>